<feature type="region of interest" description="Disordered" evidence="8">
    <location>
        <begin position="1"/>
        <end position="142"/>
    </location>
</feature>
<dbReference type="InterPro" id="IPR004837">
    <property type="entry name" value="NaCa_Exmemb"/>
</dbReference>
<dbReference type="OrthoDB" id="16982at2759"/>
<feature type="transmembrane region" description="Helical" evidence="9">
    <location>
        <begin position="553"/>
        <end position="570"/>
    </location>
</feature>
<dbReference type="Pfam" id="PF01699">
    <property type="entry name" value="Na_Ca_ex"/>
    <property type="match status" value="1"/>
</dbReference>
<feature type="transmembrane region" description="Helical" evidence="9">
    <location>
        <begin position="582"/>
        <end position="604"/>
    </location>
</feature>
<evidence type="ECO:0000259" key="11">
    <source>
        <dbReference type="Pfam" id="PF03733"/>
    </source>
</evidence>
<keyword evidence="6" id="KW-0406">Ion transport</keyword>
<feature type="compositionally biased region" description="Acidic residues" evidence="8">
    <location>
        <begin position="174"/>
        <end position="183"/>
    </location>
</feature>
<feature type="transmembrane region" description="Helical" evidence="9">
    <location>
        <begin position="519"/>
        <end position="541"/>
    </location>
</feature>
<feature type="transmembrane region" description="Helical" evidence="9">
    <location>
        <begin position="270"/>
        <end position="294"/>
    </location>
</feature>
<dbReference type="GO" id="GO:0006874">
    <property type="term" value="P:intracellular calcium ion homeostasis"/>
    <property type="evidence" value="ECO:0007669"/>
    <property type="project" value="TreeGrafter"/>
</dbReference>
<feature type="transmembrane region" description="Helical" evidence="9">
    <location>
        <begin position="401"/>
        <end position="426"/>
    </location>
</feature>
<dbReference type="GO" id="GO:0012505">
    <property type="term" value="C:endomembrane system"/>
    <property type="evidence" value="ECO:0007669"/>
    <property type="project" value="UniProtKB-SubCell"/>
</dbReference>
<feature type="region of interest" description="Disordered" evidence="8">
    <location>
        <begin position="170"/>
        <end position="214"/>
    </location>
</feature>
<dbReference type="EMBL" id="JANBTX010000025">
    <property type="protein sequence ID" value="KAJ2689428.1"/>
    <property type="molecule type" value="Genomic_DNA"/>
</dbReference>
<protein>
    <submittedName>
        <fullName evidence="13">Uncharacterized protein</fullName>
    </submittedName>
</protein>
<reference evidence="13" key="1">
    <citation type="submission" date="2022-07" db="EMBL/GenBank/DDBJ databases">
        <title>Phylogenomic reconstructions and comparative analyses of Kickxellomycotina fungi.</title>
        <authorList>
            <person name="Reynolds N.K."/>
            <person name="Stajich J.E."/>
            <person name="Barry K."/>
            <person name="Grigoriev I.V."/>
            <person name="Crous P."/>
            <person name="Smith M.E."/>
        </authorList>
    </citation>
    <scope>NUCLEOTIDE SEQUENCE</scope>
    <source>
        <strain evidence="13">CBS 109367</strain>
    </source>
</reference>
<evidence type="ECO:0000256" key="9">
    <source>
        <dbReference type="SAM" id="Phobius"/>
    </source>
</evidence>
<comment type="similarity">
    <text evidence="2">Belongs to the Ca(2+):cation antiporter (CaCA) (TC 2.A.19) family.</text>
</comment>
<feature type="compositionally biased region" description="Low complexity" evidence="8">
    <location>
        <begin position="90"/>
        <end position="109"/>
    </location>
</feature>
<gene>
    <name evidence="13" type="ORF">IWW39_001453</name>
</gene>
<feature type="domain" description="Sodium/calcium exchanger membrane region" evidence="10">
    <location>
        <begin position="553"/>
        <end position="667"/>
    </location>
</feature>
<dbReference type="GO" id="GO:0005774">
    <property type="term" value="C:vacuolar membrane"/>
    <property type="evidence" value="ECO:0007669"/>
    <property type="project" value="UniProtKB-ARBA"/>
</dbReference>
<keyword evidence="14" id="KW-1185">Reference proteome</keyword>
<evidence type="ECO:0000259" key="12">
    <source>
        <dbReference type="Pfam" id="PF05064"/>
    </source>
</evidence>
<dbReference type="InterPro" id="IPR044880">
    <property type="entry name" value="NCX_ion-bd_dom_sf"/>
</dbReference>
<keyword evidence="3" id="KW-0813">Transport</keyword>
<accession>A0A9W8GMA5</accession>
<feature type="transmembrane region" description="Helical" evidence="9">
    <location>
        <begin position="650"/>
        <end position="670"/>
    </location>
</feature>
<evidence type="ECO:0000256" key="6">
    <source>
        <dbReference type="ARBA" id="ARBA00023065"/>
    </source>
</evidence>
<dbReference type="GO" id="GO:0015369">
    <property type="term" value="F:calcium:proton antiporter activity"/>
    <property type="evidence" value="ECO:0007669"/>
    <property type="project" value="TreeGrafter"/>
</dbReference>
<dbReference type="PANTHER" id="PTHR31503:SF10">
    <property type="entry name" value="VNX1 PROTEIN"/>
    <property type="match status" value="1"/>
</dbReference>
<evidence type="ECO:0000259" key="10">
    <source>
        <dbReference type="Pfam" id="PF01699"/>
    </source>
</evidence>
<comment type="caution">
    <text evidence="13">The sequence shown here is derived from an EMBL/GenBank/DDBJ whole genome shotgun (WGS) entry which is preliminary data.</text>
</comment>
<sequence length="1382" mass="146659">MPQRASLSPVPSRGSSELLPPRETAADESSQPRPRRHHGHHRQHRHHGHPPLPSHNRRPSADDARLAESSSRRGESSSRRPNYQSSDLVSGGSNSESGSTSCSTASKYSVEYSDHRGRSHRHRHHRRSYMPAEPHRRQSISRRMSVQNIAISRRSTGHRRSGAAALLEHSGDEAVGDIEDSAEAEGGRGWRRSSTNESTESTEDNIPPADDDEPNVRARQEALNTRHPFGLPIWKPALYKKSRSVTRAAFLALHARPLQSAKLFLKPGNIAWMLLVGWWLLLVCLVIAAVLYVIPFGGQHYARVAGGLGWYLLWPFGRYVERIKDNAHSLNRCALSAADLADGAQALEAGVGAQAAEENEEEDAPLLGRQYSSATLDAAAAGPCAAARHAQFRRKTALGRAVYYVLLVAVLNPILIAVSALSWFAVFSIPMGKLTHTLARYLWRDPLSLHFGSGDLPTVKVPQTLDTDESAMPGAAAEADANSPDSDNAVEQPAPTVLLCTNEAMGWYYYKYTVDGVNILFYNMLSVAVFVLVAAFVVAPLTNHRHFLVQPGVLFPLCLVSTIPLAYFIGQAVSSISAQSSLGMGAVINATFGSIVEVILYSIALTQGKARLVEGALIGSLLAGLMLMPGTSMIAGGIKHKVQRFNAKSAEVTATLVIMSIIGAFAPTLFYHTFAVPEFECQNEATTGHRGAIHKCRQTNVNFLDDPFYHETVRPFMFFCTAILPLAYLIALWFSLKTHVKHIYSSSSTTNPIIRHVLELFRRQRAHQTTANPELGHGDLVAQQQAAAGAEEPRVREAHLIDVADECESVQASVSVPAPASAAPHRVPPRMSRMATGHSPANTPSSLPNVPRLSQLPRVLAADPDDQLPDLALLEGVADGDAEGGGHGGGHDAPNWSKAKSAFILCACTVVFSLIAEVLVDTPVSALSAAAPAAPSFGGFSLNLGGATKPAETPTTKPLLGGGFQFGTPSLSSATTSTAAAPASSAAADSKAAPFGLKTDAPAATNPTAGTGLGGFKLSTAPVVSGAGSSDGKMTGTSTPSLSILGLGSTSSATAPATAALASAGAAAAAAPATKAAGKVENATELANAALRGKTMDEIAQMWTSELAEQTRAFHTQASTVSYWDRALVQQGKRITELYDATMSVEAEQAALDKSLEHMEGQQDALQSLLDDYEGRVQSIVRKTTPRPAGGRGAAMSSDEERDKVYSSAENLNMQLDELTTRLTSLVTEVNNITSASTAASDAAAADPLTQIVLILNRHLASLEWIGTETATLQERVKNAQRVFQDVNAAQTAIADNYGGGAPVDDRYAQDYSAPDALRDNPRLTIPGAFGSEPAPPVTSSFGTPMATARKPLNSSLFGRGGASGNAPPASPFGSTPLRRGF</sequence>
<feature type="compositionally biased region" description="Basic and acidic residues" evidence="8">
    <location>
        <begin position="59"/>
        <end position="78"/>
    </location>
</feature>
<dbReference type="Gene3D" id="1.20.5.170">
    <property type="match status" value="1"/>
</dbReference>
<dbReference type="InterPro" id="IPR005185">
    <property type="entry name" value="YccF"/>
</dbReference>
<evidence type="ECO:0000256" key="1">
    <source>
        <dbReference type="ARBA" id="ARBA00004127"/>
    </source>
</evidence>
<comment type="subcellular location">
    <subcellularLocation>
        <location evidence="1">Endomembrane system</location>
        <topology evidence="1">Multi-pass membrane protein</topology>
    </subcellularLocation>
</comment>
<dbReference type="PANTHER" id="PTHR31503">
    <property type="entry name" value="VACUOLAR CALCIUM ION TRANSPORTER"/>
    <property type="match status" value="1"/>
</dbReference>
<keyword evidence="4 9" id="KW-0812">Transmembrane</keyword>
<evidence type="ECO:0000256" key="3">
    <source>
        <dbReference type="ARBA" id="ARBA00022448"/>
    </source>
</evidence>
<proteinExistence type="inferred from homology"/>
<evidence type="ECO:0000313" key="13">
    <source>
        <dbReference type="EMBL" id="KAJ2689428.1"/>
    </source>
</evidence>
<dbReference type="Pfam" id="PF05064">
    <property type="entry name" value="Nsp1_C"/>
    <property type="match status" value="1"/>
</dbReference>
<feature type="transmembrane region" description="Helical" evidence="9">
    <location>
        <begin position="616"/>
        <end position="638"/>
    </location>
</feature>
<dbReference type="Pfam" id="PF03733">
    <property type="entry name" value="YccF"/>
    <property type="match status" value="1"/>
</dbReference>
<evidence type="ECO:0000313" key="14">
    <source>
        <dbReference type="Proteomes" id="UP001151516"/>
    </source>
</evidence>
<evidence type="ECO:0000256" key="7">
    <source>
        <dbReference type="ARBA" id="ARBA00023136"/>
    </source>
</evidence>
<keyword evidence="5 9" id="KW-1133">Transmembrane helix</keyword>
<feature type="compositionally biased region" description="Basic residues" evidence="8">
    <location>
        <begin position="117"/>
        <end position="128"/>
    </location>
</feature>
<name>A0A9W8GMA5_9FUNG</name>
<evidence type="ECO:0000256" key="4">
    <source>
        <dbReference type="ARBA" id="ARBA00022692"/>
    </source>
</evidence>
<evidence type="ECO:0000256" key="5">
    <source>
        <dbReference type="ARBA" id="ARBA00022989"/>
    </source>
</evidence>
<evidence type="ECO:0000256" key="2">
    <source>
        <dbReference type="ARBA" id="ARBA00008170"/>
    </source>
</evidence>
<feature type="transmembrane region" description="Helical" evidence="9">
    <location>
        <begin position="716"/>
        <end position="736"/>
    </location>
</feature>
<feature type="compositionally biased region" description="Polar residues" evidence="8">
    <location>
        <begin position="839"/>
        <end position="848"/>
    </location>
</feature>
<dbReference type="InterPro" id="IPR004713">
    <property type="entry name" value="CaH_exchang"/>
</dbReference>
<keyword evidence="7 9" id="KW-0472">Membrane</keyword>
<feature type="region of interest" description="Disordered" evidence="8">
    <location>
        <begin position="1330"/>
        <end position="1382"/>
    </location>
</feature>
<feature type="compositionally biased region" description="Basic residues" evidence="8">
    <location>
        <begin position="33"/>
        <end position="49"/>
    </location>
</feature>
<dbReference type="Proteomes" id="UP001151516">
    <property type="component" value="Unassembled WGS sequence"/>
</dbReference>
<feature type="domain" description="Inner membrane component" evidence="11">
    <location>
        <begin position="268"/>
        <end position="318"/>
    </location>
</feature>
<feature type="region of interest" description="Disordered" evidence="8">
    <location>
        <begin position="814"/>
        <end position="851"/>
    </location>
</feature>
<feature type="domain" description="Nucleoporin NSP1-like C-terminal" evidence="12">
    <location>
        <begin position="1083"/>
        <end position="1184"/>
    </location>
</feature>
<dbReference type="Gene3D" id="1.20.1420.30">
    <property type="entry name" value="NCX, central ion-binding region"/>
    <property type="match status" value="1"/>
</dbReference>
<evidence type="ECO:0000256" key="8">
    <source>
        <dbReference type="SAM" id="MobiDB-lite"/>
    </source>
</evidence>
<dbReference type="InterPro" id="IPR007758">
    <property type="entry name" value="Nucleoporin_NSP1_C"/>
</dbReference>
<organism evidence="13 14">
    <name type="scientific">Coemansia spiralis</name>
    <dbReference type="NCBI Taxonomy" id="417178"/>
    <lineage>
        <taxon>Eukaryota</taxon>
        <taxon>Fungi</taxon>
        <taxon>Fungi incertae sedis</taxon>
        <taxon>Zoopagomycota</taxon>
        <taxon>Kickxellomycotina</taxon>
        <taxon>Kickxellomycetes</taxon>
        <taxon>Kickxellales</taxon>
        <taxon>Kickxellaceae</taxon>
        <taxon>Coemansia</taxon>
    </lineage>
</organism>
<feature type="compositionally biased region" description="Low complexity" evidence="8">
    <location>
        <begin position="814"/>
        <end position="825"/>
    </location>
</feature>